<reference evidence="1 2" key="1">
    <citation type="submission" date="2019-11" db="EMBL/GenBank/DDBJ databases">
        <title>Novel species isolated from a subtropical stream in China.</title>
        <authorList>
            <person name="Lu H."/>
        </authorList>
    </citation>
    <scope>NUCLEOTIDE SEQUENCE [LARGE SCALE GENOMIC DNA]</scope>
    <source>
        <strain evidence="1 2">FT80W</strain>
    </source>
</reference>
<evidence type="ECO:0000313" key="2">
    <source>
        <dbReference type="Proteomes" id="UP000433309"/>
    </source>
</evidence>
<dbReference type="RefSeq" id="WP_154374467.1">
    <property type="nucleotide sequence ID" value="NZ_WKJK01000003.1"/>
</dbReference>
<keyword evidence="2" id="KW-1185">Reference proteome</keyword>
<name>A0A6I2KZ22_9BURK</name>
<protein>
    <submittedName>
        <fullName evidence="1">Uncharacterized protein</fullName>
    </submittedName>
</protein>
<dbReference type="EMBL" id="WKJK01000003">
    <property type="protein sequence ID" value="MRW89714.1"/>
    <property type="molecule type" value="Genomic_DNA"/>
</dbReference>
<comment type="caution">
    <text evidence="1">The sequence shown here is derived from an EMBL/GenBank/DDBJ whole genome shotgun (WGS) entry which is preliminary data.</text>
</comment>
<accession>A0A6I2KZ22</accession>
<organism evidence="1 2">
    <name type="scientific">Duganella guangzhouensis</name>
    <dbReference type="NCBI Taxonomy" id="2666084"/>
    <lineage>
        <taxon>Bacteria</taxon>
        <taxon>Pseudomonadati</taxon>
        <taxon>Pseudomonadota</taxon>
        <taxon>Betaproteobacteria</taxon>
        <taxon>Burkholderiales</taxon>
        <taxon>Oxalobacteraceae</taxon>
        <taxon>Telluria group</taxon>
        <taxon>Duganella</taxon>
    </lineage>
</organism>
<dbReference type="AlphaFoldDB" id="A0A6I2KZ22"/>
<sequence>MSARLIVSDGRDQQHRRPPALCGDYFQLNEMSFEQLLALAAEYARLMRFYQLDLSAQGNWHEYFSADETILMASILAIDTNQMLRWFEQRLQQQPAYTSWFRPDIQHQLTGGYRDRLDSPLLVARALDIWLMAVQPMSSHAGQEVRMLLDGILRGMKRELGELVQAAPSSFIRVSDRVFSARFLELTELQAMPQESASASAVRHNFHTLTQGVRMLQNGIRELLPPSLLSGGHDPGISLLIGFIRLFQQLLLRLNRFGEQRIDFYYQKVLGMRPQPQKPDSAFLVIRPTPAARQIQINAGAEFIGGVDEKQQDIIYSADSAATLTDARVTALHTLYFERRPVVGTTGCYHRSFELPALDVDEREHEKVPALPLMGAPKPGEPLNTSAAAAFGFILSSKVLLMREGERTVRVQFQYRVPSHSTRLSLEDSLKRILEQVRADRTRKPEEIKALRVSDVFVRLFRNMFRISVTTPAGWHEVAEYRPEYRGLNPAVPEDCLAIEFMLPASAPPLTPYDPLLHGGGYDSVLPLLRFEMTQNEYRYPYDLLAECVLHNIRIEVAVKAVRQLLLHNQIGQLSALSPFMPFGPLPAVGNYLVVGCEEILYKQLRDVSIDVEWTGMPLGLGGFPGYYRGYTEPLKSDDVEASVAVLTDGKWLGAGVPVKVFRYQQNPDGSPTNLTSNDNTISLRSAVQFYKPVDGLPTADGAGFQYTSASMNGLFKITLDSPAGAFGHQEYPALLSRVLTTNAQQKKPLLIQPLPNAPYTPQISRIALNYRASANISFEKNRRSVSQADTDSFIHLHPLGWQTMFFSDRRIIRQIPRYQSPGQLFIGVEGKNLRGTLSLYFYLREDSLPMSGIADVGFRWRYLSGNRWRSLEANHILEDSTKGFMTSGIVLVQLPEDIDTSNTVMPAGQFWLCVSAEDGVERFCSLYSVYAQAIRVTWRADRGAKPQAVMPAMHITRSRENIPGIDSVYQIRRSFDGKSAETALQFRVRASERLRHKNRALTAADFEQLILERFPQVYKVKCFPNLCQVDDPERRVRPGHILIVAIPYLNRGGHVNQKPTLSGYLVNEIQDFVRGYASPDAIIHVENPVYEEIQVRCTVKLKSQLNTGRLSEQINQALCEYLSPWSGKGITQHFGWSLRQHDVESFLLDLGYVDEVTGVSLLQIAPWGKPMDRLYRLHDNALKRNIADKVIRPSYPWSIAVPMNQHWIALTDKSETKEGKPIGINELKVGSTFIIPPRKES</sequence>
<dbReference type="Proteomes" id="UP000433309">
    <property type="component" value="Unassembled WGS sequence"/>
</dbReference>
<gene>
    <name evidence="1" type="ORF">GJ699_06940</name>
</gene>
<proteinExistence type="predicted"/>
<evidence type="ECO:0000313" key="1">
    <source>
        <dbReference type="EMBL" id="MRW89714.1"/>
    </source>
</evidence>